<dbReference type="AlphaFoldDB" id="A0A922E4I6"/>
<gene>
    <name evidence="1" type="ORF">I3842_09G110100</name>
</gene>
<protein>
    <submittedName>
        <fullName evidence="1">Uncharacterized protein</fullName>
    </submittedName>
</protein>
<comment type="caution">
    <text evidence="1">The sequence shown here is derived from an EMBL/GenBank/DDBJ whole genome shotgun (WGS) entry which is preliminary data.</text>
</comment>
<dbReference type="EMBL" id="CM031833">
    <property type="protein sequence ID" value="KAG6695681.1"/>
    <property type="molecule type" value="Genomic_DNA"/>
</dbReference>
<organism evidence="1 2">
    <name type="scientific">Carya illinoinensis</name>
    <name type="common">Pecan</name>
    <dbReference type="NCBI Taxonomy" id="32201"/>
    <lineage>
        <taxon>Eukaryota</taxon>
        <taxon>Viridiplantae</taxon>
        <taxon>Streptophyta</taxon>
        <taxon>Embryophyta</taxon>
        <taxon>Tracheophyta</taxon>
        <taxon>Spermatophyta</taxon>
        <taxon>Magnoliopsida</taxon>
        <taxon>eudicotyledons</taxon>
        <taxon>Gunneridae</taxon>
        <taxon>Pentapetalae</taxon>
        <taxon>rosids</taxon>
        <taxon>fabids</taxon>
        <taxon>Fagales</taxon>
        <taxon>Juglandaceae</taxon>
        <taxon>Carya</taxon>
    </lineage>
</organism>
<evidence type="ECO:0000313" key="1">
    <source>
        <dbReference type="EMBL" id="KAG6695681.1"/>
    </source>
</evidence>
<evidence type="ECO:0000313" key="2">
    <source>
        <dbReference type="Proteomes" id="UP000811246"/>
    </source>
</evidence>
<dbReference type="Proteomes" id="UP000811246">
    <property type="component" value="Chromosome 9"/>
</dbReference>
<sequence length="106" mass="11855">MLQVPHLAFSTISSSIKMKMLTFSLCLSLLFSILIFIDPSSYAADFQPTKLVNKGKATISRGVLGCTRRLFLPLPRLTETWTLRASTCWLVCQIMPPTLLPTVRPL</sequence>
<reference evidence="1" key="1">
    <citation type="submission" date="2021-01" db="EMBL/GenBank/DDBJ databases">
        <authorList>
            <person name="Lovell J.T."/>
            <person name="Bentley N."/>
            <person name="Bhattarai G."/>
            <person name="Jenkins J.W."/>
            <person name="Sreedasyam A."/>
            <person name="Alarcon Y."/>
            <person name="Bock C."/>
            <person name="Boston L."/>
            <person name="Carlson J."/>
            <person name="Cervantes K."/>
            <person name="Clermont K."/>
            <person name="Krom N."/>
            <person name="Kubenka K."/>
            <person name="Mamidi S."/>
            <person name="Mattison C."/>
            <person name="Monteros M."/>
            <person name="Pisani C."/>
            <person name="Plott C."/>
            <person name="Rajasekar S."/>
            <person name="Rhein H.S."/>
            <person name="Rohla C."/>
            <person name="Song M."/>
            <person name="Hilaire R.S."/>
            <person name="Shu S."/>
            <person name="Wells L."/>
            <person name="Wang X."/>
            <person name="Webber J."/>
            <person name="Heerema R.J."/>
            <person name="Klein P."/>
            <person name="Conner P."/>
            <person name="Grauke L."/>
            <person name="Grimwood J."/>
            <person name="Schmutz J."/>
            <person name="Randall J.J."/>
        </authorList>
    </citation>
    <scope>NUCLEOTIDE SEQUENCE</scope>
    <source>
        <tissue evidence="1">Leaf</tissue>
    </source>
</reference>
<accession>A0A922E4I6</accession>
<proteinExistence type="predicted"/>
<name>A0A922E4I6_CARIL</name>